<gene>
    <name evidence="1" type="ORF">GC098_15550</name>
</gene>
<protein>
    <recommendedName>
        <fullName evidence="3">DUF1657 domain-containing protein</fullName>
    </recommendedName>
</protein>
<organism evidence="1 2">
    <name type="scientific">Paenibacillus phytorum</name>
    <dbReference type="NCBI Taxonomy" id="2654977"/>
    <lineage>
        <taxon>Bacteria</taxon>
        <taxon>Bacillati</taxon>
        <taxon>Bacillota</taxon>
        <taxon>Bacilli</taxon>
        <taxon>Bacillales</taxon>
        <taxon>Paenibacillaceae</taxon>
        <taxon>Paenibacillus</taxon>
    </lineage>
</organism>
<evidence type="ECO:0000313" key="2">
    <source>
        <dbReference type="Proteomes" id="UP000616779"/>
    </source>
</evidence>
<evidence type="ECO:0000313" key="1">
    <source>
        <dbReference type="EMBL" id="NOU72821.1"/>
    </source>
</evidence>
<keyword evidence="2" id="KW-1185">Reference proteome</keyword>
<dbReference type="Proteomes" id="UP000616779">
    <property type="component" value="Unassembled WGS sequence"/>
</dbReference>
<dbReference type="RefSeq" id="WP_171644094.1">
    <property type="nucleotide sequence ID" value="NZ_WHOA01000099.1"/>
</dbReference>
<accession>A0ABX1XWC9</accession>
<sequence>MSIRTNLQDLENIALLFEDIKNIAVARLVPEAARAHFRQAEKEALLGVKSLLDAAIVRLEEDDSMKQENESNHLKQIPVED</sequence>
<comment type="caution">
    <text evidence="1">The sequence shown here is derived from an EMBL/GenBank/DDBJ whole genome shotgun (WGS) entry which is preliminary data.</text>
</comment>
<reference evidence="1 2" key="1">
    <citation type="submission" date="2019-10" db="EMBL/GenBank/DDBJ databases">
        <title>Description of Paenibacillus terrestris sp. nov.</title>
        <authorList>
            <person name="Carlier A."/>
            <person name="Qi S."/>
        </authorList>
    </citation>
    <scope>NUCLEOTIDE SEQUENCE [LARGE SCALE GENOMIC DNA]</scope>
    <source>
        <strain evidence="1 2">LMG 31458</strain>
    </source>
</reference>
<evidence type="ECO:0008006" key="3">
    <source>
        <dbReference type="Google" id="ProtNLM"/>
    </source>
</evidence>
<name>A0ABX1XWC9_9BACL</name>
<proteinExistence type="predicted"/>
<dbReference type="EMBL" id="WHOA01000099">
    <property type="protein sequence ID" value="NOU72821.1"/>
    <property type="molecule type" value="Genomic_DNA"/>
</dbReference>